<dbReference type="InterPro" id="IPR008978">
    <property type="entry name" value="HSP20-like_chaperone"/>
</dbReference>
<dbReference type="STRING" id="282683.SAMN04488105_10368"/>
<dbReference type="EMBL" id="FNAV01000003">
    <property type="protein sequence ID" value="SDE37073.1"/>
    <property type="molecule type" value="Genomic_DNA"/>
</dbReference>
<organism evidence="5 6">
    <name type="scientific">Salipiger thiooxidans</name>
    <dbReference type="NCBI Taxonomy" id="282683"/>
    <lineage>
        <taxon>Bacteria</taxon>
        <taxon>Pseudomonadati</taxon>
        <taxon>Pseudomonadota</taxon>
        <taxon>Alphaproteobacteria</taxon>
        <taxon>Rhodobacterales</taxon>
        <taxon>Roseobacteraceae</taxon>
        <taxon>Salipiger</taxon>
    </lineage>
</organism>
<dbReference type="AlphaFoldDB" id="A0A1G7CCW0"/>
<dbReference type="SUPFAM" id="SSF49764">
    <property type="entry name" value="HSP20-like chaperones"/>
    <property type="match status" value="1"/>
</dbReference>
<gene>
    <name evidence="5" type="ORF">SAMN04488105_10368</name>
</gene>
<dbReference type="Gene3D" id="2.60.40.790">
    <property type="match status" value="1"/>
</dbReference>
<keyword evidence="1" id="KW-0346">Stress response</keyword>
<reference evidence="6" key="1">
    <citation type="submission" date="2016-10" db="EMBL/GenBank/DDBJ databases">
        <authorList>
            <person name="Varghese N."/>
            <person name="Submissions S."/>
        </authorList>
    </citation>
    <scope>NUCLEOTIDE SEQUENCE [LARGE SCALE GENOMIC DNA]</scope>
    <source>
        <strain evidence="6">DSM 10146</strain>
    </source>
</reference>
<dbReference type="PANTHER" id="PTHR47062">
    <property type="match status" value="1"/>
</dbReference>
<evidence type="ECO:0000256" key="3">
    <source>
        <dbReference type="RuleBase" id="RU003616"/>
    </source>
</evidence>
<dbReference type="PANTHER" id="PTHR47062:SF1">
    <property type="entry name" value="SMALL HEAT SHOCK PROTEIN IBPA"/>
    <property type="match status" value="1"/>
</dbReference>
<sequence>MRHFDFAPLYRATVGFDQIADMMDRVLASDVAQPSYPPYNIEKTADDAYRISIAVAGFSDADLSVELKEHQLVVAARKADEDAGKTFLHRGIATRAFERRFTLADHVRVTGAVHENGMLHIDLKREIPEALKPRRIEIARGTDVPAIEKDVVDADTVN</sequence>
<dbReference type="PROSITE" id="PS01031">
    <property type="entry name" value="SHSP"/>
    <property type="match status" value="1"/>
</dbReference>
<name>A0A1G7CCW0_9RHOB</name>
<evidence type="ECO:0000313" key="5">
    <source>
        <dbReference type="EMBL" id="SDE37073.1"/>
    </source>
</evidence>
<keyword evidence="6" id="KW-1185">Reference proteome</keyword>
<evidence type="ECO:0000313" key="6">
    <source>
        <dbReference type="Proteomes" id="UP000198994"/>
    </source>
</evidence>
<dbReference type="InterPro" id="IPR037913">
    <property type="entry name" value="ACD_IbpA/B"/>
</dbReference>
<feature type="domain" description="SHSP" evidence="4">
    <location>
        <begin position="30"/>
        <end position="141"/>
    </location>
</feature>
<evidence type="ECO:0000256" key="2">
    <source>
        <dbReference type="PROSITE-ProRule" id="PRU00285"/>
    </source>
</evidence>
<dbReference type="InterPro" id="IPR002068">
    <property type="entry name" value="A-crystallin/Hsp20_dom"/>
</dbReference>
<comment type="similarity">
    <text evidence="2 3">Belongs to the small heat shock protein (HSP20) family.</text>
</comment>
<dbReference type="CDD" id="cd06470">
    <property type="entry name" value="ACD_IbpA-B_like"/>
    <property type="match status" value="1"/>
</dbReference>
<dbReference type="Pfam" id="PF00011">
    <property type="entry name" value="HSP20"/>
    <property type="match status" value="1"/>
</dbReference>
<accession>A0A1G7CCW0</accession>
<proteinExistence type="inferred from homology"/>
<dbReference type="Proteomes" id="UP000198994">
    <property type="component" value="Unassembled WGS sequence"/>
</dbReference>
<evidence type="ECO:0000259" key="4">
    <source>
        <dbReference type="PROSITE" id="PS01031"/>
    </source>
</evidence>
<dbReference type="RefSeq" id="WP_089956054.1">
    <property type="nucleotide sequence ID" value="NZ_FNAV01000003.1"/>
</dbReference>
<evidence type="ECO:0000256" key="1">
    <source>
        <dbReference type="ARBA" id="ARBA00023016"/>
    </source>
</evidence>
<protein>
    <submittedName>
        <fullName evidence="5">Molecular chaperone IbpA</fullName>
    </submittedName>
</protein>
<dbReference type="OrthoDB" id="9810618at2"/>